<dbReference type="Proteomes" id="UP000315017">
    <property type="component" value="Chromosome"/>
</dbReference>
<dbReference type="OrthoDB" id="9950725at2"/>
<feature type="region of interest" description="Disordered" evidence="1">
    <location>
        <begin position="114"/>
        <end position="143"/>
    </location>
</feature>
<dbReference type="EMBL" id="CP036274">
    <property type="protein sequence ID" value="QDU26100.1"/>
    <property type="molecule type" value="Genomic_DNA"/>
</dbReference>
<name>A0A517Y790_9BACT</name>
<dbReference type="RefSeq" id="WP_145086129.1">
    <property type="nucleotide sequence ID" value="NZ_CP036274.1"/>
</dbReference>
<gene>
    <name evidence="2" type="ORF">ETAA8_11740</name>
</gene>
<dbReference type="KEGG" id="aagg:ETAA8_11740"/>
<organism evidence="2 3">
    <name type="scientific">Anatilimnocola aggregata</name>
    <dbReference type="NCBI Taxonomy" id="2528021"/>
    <lineage>
        <taxon>Bacteria</taxon>
        <taxon>Pseudomonadati</taxon>
        <taxon>Planctomycetota</taxon>
        <taxon>Planctomycetia</taxon>
        <taxon>Pirellulales</taxon>
        <taxon>Pirellulaceae</taxon>
        <taxon>Anatilimnocola</taxon>
    </lineage>
</organism>
<evidence type="ECO:0000256" key="1">
    <source>
        <dbReference type="SAM" id="MobiDB-lite"/>
    </source>
</evidence>
<dbReference type="AlphaFoldDB" id="A0A517Y790"/>
<evidence type="ECO:0000313" key="3">
    <source>
        <dbReference type="Proteomes" id="UP000315017"/>
    </source>
</evidence>
<accession>A0A517Y790</accession>
<keyword evidence="3" id="KW-1185">Reference proteome</keyword>
<protein>
    <submittedName>
        <fullName evidence="2">Uncharacterized protein</fullName>
    </submittedName>
</protein>
<reference evidence="2 3" key="1">
    <citation type="submission" date="2019-02" db="EMBL/GenBank/DDBJ databases">
        <title>Deep-cultivation of Planctomycetes and their phenomic and genomic characterization uncovers novel biology.</title>
        <authorList>
            <person name="Wiegand S."/>
            <person name="Jogler M."/>
            <person name="Boedeker C."/>
            <person name="Pinto D."/>
            <person name="Vollmers J."/>
            <person name="Rivas-Marin E."/>
            <person name="Kohn T."/>
            <person name="Peeters S.H."/>
            <person name="Heuer A."/>
            <person name="Rast P."/>
            <person name="Oberbeckmann S."/>
            <person name="Bunk B."/>
            <person name="Jeske O."/>
            <person name="Meyerdierks A."/>
            <person name="Storesund J.E."/>
            <person name="Kallscheuer N."/>
            <person name="Luecker S."/>
            <person name="Lage O.M."/>
            <person name="Pohl T."/>
            <person name="Merkel B.J."/>
            <person name="Hornburger P."/>
            <person name="Mueller R.-W."/>
            <person name="Bruemmer F."/>
            <person name="Labrenz M."/>
            <person name="Spormann A.M."/>
            <person name="Op den Camp H."/>
            <person name="Overmann J."/>
            <person name="Amann R."/>
            <person name="Jetten M.S.M."/>
            <person name="Mascher T."/>
            <person name="Medema M.H."/>
            <person name="Devos D.P."/>
            <person name="Kaster A.-K."/>
            <person name="Ovreas L."/>
            <person name="Rohde M."/>
            <person name="Galperin M.Y."/>
            <person name="Jogler C."/>
        </authorList>
    </citation>
    <scope>NUCLEOTIDE SEQUENCE [LARGE SCALE GENOMIC DNA]</scope>
    <source>
        <strain evidence="2 3">ETA_A8</strain>
    </source>
</reference>
<sequence length="143" mass="15834">MHAILLTVLALSGGDGGSAVTDYSVAPAGHHAQCDECGNGAGAGGKHHQPRWMMPQTCYGPKFGCYGTERHTHRYPAFHGTYFRRPYNYRNVFDYPWHAEMHEPTSLFSYHVQANQQPQPAAPQPEPGMIQHSAGAYAPVIRR</sequence>
<evidence type="ECO:0000313" key="2">
    <source>
        <dbReference type="EMBL" id="QDU26100.1"/>
    </source>
</evidence>
<proteinExistence type="predicted"/>